<dbReference type="AlphaFoldDB" id="A0A511J7A2"/>
<gene>
    <name evidence="1" type="ORF">CCO02nite_05440</name>
</gene>
<keyword evidence="2" id="KW-1185">Reference proteome</keyword>
<dbReference type="RefSeq" id="WP_146841521.1">
    <property type="nucleotide sequence ID" value="NZ_BJWG01000002.1"/>
</dbReference>
<dbReference type="EMBL" id="BJWG01000002">
    <property type="protein sequence ID" value="GEL93886.1"/>
    <property type="molecule type" value="Genomic_DNA"/>
</dbReference>
<name>A0A511J7A2_9CELL</name>
<dbReference type="Proteomes" id="UP000321720">
    <property type="component" value="Unassembled WGS sequence"/>
</dbReference>
<evidence type="ECO:0000313" key="1">
    <source>
        <dbReference type="EMBL" id="GEL93886.1"/>
    </source>
</evidence>
<protein>
    <recommendedName>
        <fullName evidence="3">YbjN domain-containing protein</fullName>
    </recommendedName>
</protein>
<accession>A0A511J7A2</accession>
<evidence type="ECO:0008006" key="3">
    <source>
        <dbReference type="Google" id="ProtNLM"/>
    </source>
</evidence>
<sequence>MGFFTKDTTAPEAGALEPLSRDRLTAVLDARELQYGIDDDGDVGGYWDGHLFYFFLMGGEGEYLQTRGRWNREVGIERLAELTALVNTWNAEKLWPKAYVRAEDATVGVYAEHTVDYEPGVTDAQIDQHLACGITTTLRLFENLDEHFPDEAAEAKAKLEVED</sequence>
<dbReference type="OrthoDB" id="3256964at2"/>
<proteinExistence type="predicted"/>
<organism evidence="1 2">
    <name type="scientific">Cellulomonas composti</name>
    <dbReference type="NCBI Taxonomy" id="266130"/>
    <lineage>
        <taxon>Bacteria</taxon>
        <taxon>Bacillati</taxon>
        <taxon>Actinomycetota</taxon>
        <taxon>Actinomycetes</taxon>
        <taxon>Micrococcales</taxon>
        <taxon>Cellulomonadaceae</taxon>
        <taxon>Cellulomonas</taxon>
    </lineage>
</organism>
<reference evidence="1 2" key="1">
    <citation type="submission" date="2019-07" db="EMBL/GenBank/DDBJ databases">
        <title>Whole genome shotgun sequence of Cellulomonas composti NBRC 100758.</title>
        <authorList>
            <person name="Hosoyama A."/>
            <person name="Uohara A."/>
            <person name="Ohji S."/>
            <person name="Ichikawa N."/>
        </authorList>
    </citation>
    <scope>NUCLEOTIDE SEQUENCE [LARGE SCALE GENOMIC DNA]</scope>
    <source>
        <strain evidence="1 2">NBRC 100758</strain>
    </source>
</reference>
<dbReference type="InterPro" id="IPR019660">
    <property type="entry name" value="Put_sensory_transdc_reg_YbjN"/>
</dbReference>
<dbReference type="Pfam" id="PF10722">
    <property type="entry name" value="YbjN"/>
    <property type="match status" value="1"/>
</dbReference>
<comment type="caution">
    <text evidence="1">The sequence shown here is derived from an EMBL/GenBank/DDBJ whole genome shotgun (WGS) entry which is preliminary data.</text>
</comment>
<evidence type="ECO:0000313" key="2">
    <source>
        <dbReference type="Proteomes" id="UP000321720"/>
    </source>
</evidence>